<evidence type="ECO:0000256" key="19">
    <source>
        <dbReference type="SAM" id="Coils"/>
    </source>
</evidence>
<dbReference type="InterPro" id="IPR004009">
    <property type="entry name" value="SH3_Myosin"/>
</dbReference>
<evidence type="ECO:0000256" key="1">
    <source>
        <dbReference type="ARBA" id="ARBA00004161"/>
    </source>
</evidence>
<dbReference type="InterPro" id="IPR036961">
    <property type="entry name" value="Kinesin_motor_dom_sf"/>
</dbReference>
<evidence type="ECO:0000256" key="9">
    <source>
        <dbReference type="ARBA" id="ARBA00023054"/>
    </source>
</evidence>
<dbReference type="PANTHER" id="PTHR45615:SF7">
    <property type="entry name" value="MYOSIN-3"/>
    <property type="match status" value="1"/>
</dbReference>
<feature type="compositionally biased region" description="Basic and acidic residues" evidence="20">
    <location>
        <begin position="1027"/>
        <end position="1046"/>
    </location>
</feature>
<dbReference type="InterPro" id="IPR008989">
    <property type="entry name" value="Myosin_S1_N"/>
</dbReference>
<keyword evidence="5" id="KW-0488">Methylation</keyword>
<evidence type="ECO:0000256" key="20">
    <source>
        <dbReference type="SAM" id="MobiDB-lite"/>
    </source>
</evidence>
<name>A0A8S9ZMK4_9BILA</name>
<protein>
    <recommendedName>
        <fullName evidence="16">Myosin-3</fullName>
    </recommendedName>
    <alternativeName>
        <fullName evidence="17">Myosin heavy chain A</fullName>
    </alternativeName>
</protein>
<dbReference type="CDD" id="cd01377">
    <property type="entry name" value="MYSc_class_II"/>
    <property type="match status" value="1"/>
</dbReference>
<evidence type="ECO:0000256" key="11">
    <source>
        <dbReference type="ARBA" id="ARBA00023175"/>
    </source>
</evidence>
<feature type="binding site" evidence="18">
    <location>
        <begin position="158"/>
        <end position="165"/>
    </location>
    <ligand>
        <name>ATP</name>
        <dbReference type="ChEBI" id="CHEBI:30616"/>
    </ligand>
</feature>
<dbReference type="FunFam" id="1.20.120.720:FF:000001">
    <property type="entry name" value="Myosin heavy chain, muscle"/>
    <property type="match status" value="1"/>
</dbReference>
<dbReference type="FunFam" id="1.20.5.370:FF:000009">
    <property type="entry name" value="Myosin heavy chain, isoform G"/>
    <property type="match status" value="1"/>
</dbReference>
<dbReference type="SUPFAM" id="SSF90257">
    <property type="entry name" value="Myosin rod fragments"/>
    <property type="match status" value="7"/>
</dbReference>
<dbReference type="InterPro" id="IPR036723">
    <property type="entry name" value="Alpha-catenin/vinculin-like_sf"/>
</dbReference>
<feature type="region of interest" description="Disordered" evidence="20">
    <location>
        <begin position="1022"/>
        <end position="1046"/>
    </location>
</feature>
<dbReference type="FunFam" id="1.20.5.340:FF:000021">
    <property type="entry name" value="Myosin heavy chain, isoform G"/>
    <property type="match status" value="1"/>
</dbReference>
<dbReference type="Gene3D" id="1.20.120.230">
    <property type="entry name" value="Alpha-catenin/vinculin-like"/>
    <property type="match status" value="3"/>
</dbReference>
<dbReference type="Gene3D" id="1.20.5.4820">
    <property type="match status" value="1"/>
</dbReference>
<keyword evidence="13 18" id="KW-0009">Actin-binding</keyword>
<dbReference type="EMBL" id="JABEBT010000053">
    <property type="protein sequence ID" value="KAF7634654.1"/>
    <property type="molecule type" value="Genomic_DNA"/>
</dbReference>
<keyword evidence="11 18" id="KW-0505">Motor protein</keyword>
<dbReference type="GO" id="GO:0000146">
    <property type="term" value="F:microfilament motor activity"/>
    <property type="evidence" value="ECO:0007669"/>
    <property type="project" value="TreeGrafter"/>
</dbReference>
<dbReference type="GO" id="GO:0045214">
    <property type="term" value="P:sarcomere organization"/>
    <property type="evidence" value="ECO:0007669"/>
    <property type="project" value="TreeGrafter"/>
</dbReference>
<dbReference type="Gene3D" id="3.40.850.10">
    <property type="entry name" value="Kinesin motor domain"/>
    <property type="match status" value="1"/>
</dbReference>
<evidence type="ECO:0000313" key="23">
    <source>
        <dbReference type="EMBL" id="KAF7634654.1"/>
    </source>
</evidence>
<dbReference type="FunFam" id="1.20.5.4820:FF:000002">
    <property type="entry name" value="Myosin heavy chain 10"/>
    <property type="match status" value="1"/>
</dbReference>
<evidence type="ECO:0000256" key="4">
    <source>
        <dbReference type="ARBA" id="ARBA00022433"/>
    </source>
</evidence>
<evidence type="ECO:0000256" key="10">
    <source>
        <dbReference type="ARBA" id="ARBA00023123"/>
    </source>
</evidence>
<dbReference type="GO" id="GO:0051015">
    <property type="term" value="F:actin filament binding"/>
    <property type="evidence" value="ECO:0007669"/>
    <property type="project" value="InterPro"/>
</dbReference>
<evidence type="ECO:0000256" key="5">
    <source>
        <dbReference type="ARBA" id="ARBA00022481"/>
    </source>
</evidence>
<dbReference type="Gene3D" id="1.20.5.370">
    <property type="match status" value="3"/>
</dbReference>
<comment type="function">
    <text evidence="15">Essential for muscle contraction. Involved in ovulation likely by regulating the contraction of gonadal myoepithelial sheath cells.</text>
</comment>
<dbReference type="Pfam" id="PF01044">
    <property type="entry name" value="Vinculin"/>
    <property type="match status" value="1"/>
</dbReference>
<dbReference type="Gene3D" id="1.20.120.720">
    <property type="entry name" value="Myosin VI head, motor domain, U50 subdomain"/>
    <property type="match status" value="1"/>
</dbReference>
<feature type="compositionally biased region" description="Basic and acidic residues" evidence="20">
    <location>
        <begin position="1326"/>
        <end position="1339"/>
    </location>
</feature>
<evidence type="ECO:0000256" key="8">
    <source>
        <dbReference type="ARBA" id="ARBA00022840"/>
    </source>
</evidence>
<accession>A0A8S9ZMK4</accession>
<gene>
    <name evidence="23" type="ORF">Mgra_00005903</name>
</gene>
<dbReference type="InterPro" id="IPR001609">
    <property type="entry name" value="Myosin_head_motor_dom-like"/>
</dbReference>
<evidence type="ECO:0000256" key="16">
    <source>
        <dbReference type="ARBA" id="ARBA00068447"/>
    </source>
</evidence>
<dbReference type="SMART" id="SM00242">
    <property type="entry name" value="MYSc"/>
    <property type="match status" value="1"/>
</dbReference>
<feature type="compositionally biased region" description="Basic and acidic residues" evidence="20">
    <location>
        <begin position="952"/>
        <end position="969"/>
    </location>
</feature>
<dbReference type="PROSITE" id="PS51456">
    <property type="entry name" value="MYOSIN_MOTOR"/>
    <property type="match status" value="1"/>
</dbReference>
<evidence type="ECO:0000256" key="14">
    <source>
        <dbReference type="ARBA" id="ARBA00038612"/>
    </source>
</evidence>
<reference evidence="23" key="1">
    <citation type="journal article" date="2020" name="Ecol. Evol.">
        <title>Genome structure and content of the rice root-knot nematode (Meloidogyne graminicola).</title>
        <authorList>
            <person name="Phan N.T."/>
            <person name="Danchin E.G.J."/>
            <person name="Klopp C."/>
            <person name="Perfus-Barbeoch L."/>
            <person name="Kozlowski D.K."/>
            <person name="Koutsovoulos G.D."/>
            <person name="Lopez-Roques C."/>
            <person name="Bouchez O."/>
            <person name="Zahm M."/>
            <person name="Besnard G."/>
            <person name="Bellafiore S."/>
        </authorList>
    </citation>
    <scope>NUCLEOTIDE SEQUENCE</scope>
    <source>
        <strain evidence="23">VN-18</strain>
    </source>
</reference>
<dbReference type="FunFam" id="1.20.5.340:FF:000019">
    <property type="entry name" value="Myosin heavy chain, isoform G"/>
    <property type="match status" value="1"/>
</dbReference>
<proteinExistence type="inferred from homology"/>
<sequence>MAEAPKSYGDFESDEGYPFLAISKEDKIKFASQPFDSKKNCWIPDEEDGFVAAEVKSTSGEQVTVVTVKGNEITCKKEETQEMNPPKFTKTEDMANLTFLNEASVLNNLKERYFSMSVIKSYIGKRRNEMPPHLFAVADEAYRNMVQDRENQSMLITGESGAGKTENTKKVISYFAIVGSTQQAAEKKEGQKGGTLEEQIVQTNPVLEAFGNAKTVRNNNSSRFGKFIRVHFSGSGKLAGGDIEHYLLEKSRVVRQAPGERCYHIFYQIMSGHDSGLRGKLQLTNELSYYHFQSQGELTIEGVDDKEEMKLTQEAFDIMGFEDLEVQNLYKNVAGIMHMGEMKFKQRQREEQAEVDTEDDAKRAAANFGIDHEAFLKALTKPRVRVGNEWVNKGQNLDQVNWAVSGLAKAIYARMFRWLINRCNKTLDQRTIERKLWIGVLDIAGFEIFDLNSFEQLWINFVNEKLQQFFNHHMFVLEQEEYKREGIAWTFIDFGLDLQACIDLIEKPLGVISMLDEECIVPKANDMTFVQKLQDQHLGKHPNMQKPKPPKGKQAEAHFAIIHYAGTVRYNANNFLEKNKDPLNDSAVSILKSAQGNQLMLDIFEDYVTQEEAAELAKSGQSSGKKKGKSSSFMTVSMMYRESLNNLMSMLYQTHPHFIRCIIPNEKKASGVIDSALVLNQLTCNGVLEGIRICRKGYPNRMIYSDFKHRYAILAADEAKVPDEKAASKGVTDRLCREDHLKDEDFKLGNTKVFFKAGVLARLEDLRDEKLGIIITAFQTRIRWYLAQKDVKRRIQQRAGLLILQRNIRSWCTLRNWDWFKLYGKVRPLLKMGKEQEELDSLQVKIKELEESLAKEEGNRKELETQVAKLVEEKNALFLNLEKEKAALQESEEKANKLQSLKNDLDRQLGDLQDRLGELEDRNADLQRVRKKGEQEIEGLKKNVQDLELSLRKAESEKQSREHNLRSLQDEMAQQDENIAKLNKEKKHQEEMNRKLMEDLQAEEEKVNHVNKLKQKLEQQLDDLEDSVEREKRAKQELEKSKRKTEGELKVAQENIEELNKQKHDLEENLKRKEAELHQVSARLEDEQSLVGKLQRQIKELQARISELEEELEAERQSRQKADRSRSELQRELEELSERLDDAGGATAAQIEVNKKREAELAKLRRDLEENNLNHETQLNALRKKHNDAVAELTDQLEQMQKIKVKVEKDKQQIQRELEDATQTADSELRARQEAEKVIKNLELQLNELQTKADEQSRLLNDLAALKSRLQNENSDLEHQVEDLENQVNSLHRLKSQLVSQLEEAKRTADEESRERQTLSGQLKNVQHENDSLREQLDDEQEGKAECLRQISKLNAEIQQWKARFEGEGLVKLEEIEEAKRTLQKRLQELTDANEAANTKIQSLEKTRHKLMGDLDDAQVDVERAAAYAAALEKKQKGFDKIIDDWRRKCDDMAAELDASQRDARNLATDLFKAKTVQDELAETLEGTRRENKALAQEIKDLTDQLSEGGRSVHELQKIVRRLEVEKEEIQHALDEAEAALEAEESKVLRAQVEVSQIRSEIEKRIQEKEEEFENTRKNHQRALESMQATLEAESRGKQEALRVKKKLESDINELEIALDHANKAYADAQKTIKKHQDQIRELQLQVEDEQRQRDELREQLFNSEKRNQILQSEKDELMHQAEQAERARRQAEADLVIELREAVNDLSNQVNSLNGYKRKLEGELQALHAELDETLTELKNADELSKKASADAARLAEELRQEQEHSQHVDRLRKGLEIQIKEMQVRLDEAEAAALKGGKKIIAKLEERIRALEQELDGEQRRHQETDKNYRKAERRVKELDFQVEEDKKNSERLTDLIDKLQGKLKVYKRQVEEAEEVAATNLGKYRQLQAQMDEAEERADLAENSLSKLRAKNRSSASIAPASVGLATSASAAVLRSTSFARNRFTEVNMTEMAYSIDFNIDDVKTRTVERLISPLIHLITSLHANMQPISGTSQDGNEVMKRLRERLDSFLLTGHQAVQSKLEFPGAEKIFDKLNNALNDVALAGDNLLSIGEPFVADAENQVLRSQTVEASRAALLAVARLLIITDMIDVDILLKQADKVRQNFKALKNAQSKSELLKTSQNLDLELQELMEMTRRRVRDLRDPAVQDDLQAAIAMLKITTPIMIASSKAFLQHPDLDGLKFNQSYADNELNRALDCFCDAIQGERSQHEFALSQHGRLNELALNFEKFQRRVYMDPSEYQSHRHRPQLEELLERIASNSGLIADMKTTKPMRHDQIISGVNNLRQALQDLLKEYERNIGSIEPSEDLDLCKVFLAHKVRDLRRHLRRTIVDHVSDVFVDVRTPLLQLVEYASSGNFPNTERAAEVFQTLANDVVDVS</sequence>
<dbReference type="FunFam" id="1.20.5.340:FF:000036">
    <property type="entry name" value="Myosin heavy chain"/>
    <property type="match status" value="1"/>
</dbReference>
<keyword evidence="24" id="KW-1185">Reference proteome</keyword>
<dbReference type="GO" id="GO:0005524">
    <property type="term" value="F:ATP binding"/>
    <property type="evidence" value="ECO:0007669"/>
    <property type="project" value="UniProtKB-UniRule"/>
</dbReference>
<evidence type="ECO:0000256" key="3">
    <source>
        <dbReference type="ARBA" id="ARBA00008376"/>
    </source>
</evidence>
<dbReference type="Gene3D" id="1.20.58.530">
    <property type="match status" value="1"/>
</dbReference>
<evidence type="ECO:0000259" key="21">
    <source>
        <dbReference type="PROSITE" id="PS51456"/>
    </source>
</evidence>
<dbReference type="Gene3D" id="1.20.5.340">
    <property type="match status" value="4"/>
</dbReference>
<dbReference type="Gene3D" id="6.10.250.2510">
    <property type="match status" value="1"/>
</dbReference>
<dbReference type="SUPFAM" id="SSF47220">
    <property type="entry name" value="alpha-catenin/vinculin-like"/>
    <property type="match status" value="2"/>
</dbReference>
<keyword evidence="12" id="KW-0514">Muscle protein</keyword>
<dbReference type="FunFam" id="1.20.58.530:FF:000001">
    <property type="entry name" value="Myosin heavy chain"/>
    <property type="match status" value="1"/>
</dbReference>
<evidence type="ECO:0000313" key="24">
    <source>
        <dbReference type="Proteomes" id="UP000605970"/>
    </source>
</evidence>
<dbReference type="Proteomes" id="UP000605970">
    <property type="component" value="Unassembled WGS sequence"/>
</dbReference>
<evidence type="ECO:0000259" key="22">
    <source>
        <dbReference type="PROSITE" id="PS51844"/>
    </source>
</evidence>
<feature type="coiled-coil region" evidence="19">
    <location>
        <begin position="2094"/>
        <end position="2137"/>
    </location>
</feature>
<dbReference type="GO" id="GO:0016460">
    <property type="term" value="C:myosin II complex"/>
    <property type="evidence" value="ECO:0007669"/>
    <property type="project" value="TreeGrafter"/>
</dbReference>
<dbReference type="FunFam" id="1.10.10.820:FF:000001">
    <property type="entry name" value="Myosin heavy chain"/>
    <property type="match status" value="1"/>
</dbReference>
<comment type="similarity">
    <text evidence="2 18">Belongs to the TRAFAC class myosin-kinesin ATPase superfamily. Myosin family.</text>
</comment>
<evidence type="ECO:0000256" key="2">
    <source>
        <dbReference type="ARBA" id="ARBA00008314"/>
    </source>
</evidence>
<dbReference type="PRINTS" id="PR00193">
    <property type="entry name" value="MYOSINHEAVY"/>
</dbReference>
<feature type="region of interest" description="Disordered" evidence="20">
    <location>
        <begin position="952"/>
        <end position="973"/>
    </location>
</feature>
<dbReference type="FunFam" id="1.20.5.370:FF:000010">
    <property type="entry name" value="Myosin heavy chain, isoform G"/>
    <property type="match status" value="1"/>
</dbReference>
<keyword evidence="9 19" id="KW-0175">Coiled coil</keyword>
<feature type="domain" description="Myosin N-terminal SH3-like" evidence="22">
    <location>
        <begin position="36"/>
        <end position="85"/>
    </location>
</feature>
<dbReference type="GO" id="GO:0071944">
    <property type="term" value="C:cell periphery"/>
    <property type="evidence" value="ECO:0007669"/>
    <property type="project" value="UniProtKB-ARBA"/>
</dbReference>
<evidence type="ECO:0000256" key="6">
    <source>
        <dbReference type="ARBA" id="ARBA00022490"/>
    </source>
</evidence>
<dbReference type="GO" id="GO:0031033">
    <property type="term" value="P:myosin filament organization"/>
    <property type="evidence" value="ECO:0007669"/>
    <property type="project" value="UniProtKB-ARBA"/>
</dbReference>
<dbReference type="Gene3D" id="2.30.30.360">
    <property type="entry name" value="Myosin S1 fragment, N-terminal"/>
    <property type="match status" value="1"/>
</dbReference>
<dbReference type="FunFam" id="1.20.5.340:FF:000025">
    <property type="entry name" value="Myosin heavy chain, isoform G"/>
    <property type="match status" value="1"/>
</dbReference>
<keyword evidence="4" id="KW-0787">Thick filament</keyword>
<comment type="subcellular location">
    <subcellularLocation>
        <location evidence="1">Cytoplasm</location>
        <location evidence="1">Myofibril</location>
        <location evidence="1">Sarcomere</location>
        <location evidence="1">A band</location>
    </subcellularLocation>
</comment>
<dbReference type="GO" id="GO:0040011">
    <property type="term" value="P:locomotion"/>
    <property type="evidence" value="ECO:0007669"/>
    <property type="project" value="UniProtKB-ARBA"/>
</dbReference>
<dbReference type="InterPro" id="IPR014751">
    <property type="entry name" value="XRCC4-like_C"/>
</dbReference>
<evidence type="ECO:0000256" key="12">
    <source>
        <dbReference type="ARBA" id="ARBA00023179"/>
    </source>
</evidence>
<dbReference type="FunFam" id="2.30.30.360:FF:000001">
    <property type="entry name" value="Myosin heavy chain"/>
    <property type="match status" value="1"/>
</dbReference>
<feature type="compositionally biased region" description="Basic and acidic residues" evidence="20">
    <location>
        <begin position="1305"/>
        <end position="1317"/>
    </location>
</feature>
<dbReference type="PROSITE" id="PS51844">
    <property type="entry name" value="SH3_LIKE"/>
    <property type="match status" value="1"/>
</dbReference>
<evidence type="ECO:0000256" key="18">
    <source>
        <dbReference type="PROSITE-ProRule" id="PRU00782"/>
    </source>
</evidence>
<keyword evidence="10 18" id="KW-0518">Myosin</keyword>
<dbReference type="GO" id="GO:0005863">
    <property type="term" value="C:striated muscle myosin thick filament"/>
    <property type="evidence" value="ECO:0007669"/>
    <property type="project" value="UniProtKB-ARBA"/>
</dbReference>
<feature type="domain" description="Myosin motor" evidence="21">
    <location>
        <begin position="118"/>
        <end position="768"/>
    </location>
</feature>
<dbReference type="Gene3D" id="1.10.10.820">
    <property type="match status" value="1"/>
</dbReference>
<dbReference type="InterPro" id="IPR006077">
    <property type="entry name" value="Vinculin/catenin"/>
</dbReference>
<dbReference type="GO" id="GO:0007155">
    <property type="term" value="P:cell adhesion"/>
    <property type="evidence" value="ECO:0007669"/>
    <property type="project" value="InterPro"/>
</dbReference>
<dbReference type="FunFam" id="1.20.5.370:FF:000008">
    <property type="entry name" value="Myosin heavy chain"/>
    <property type="match status" value="1"/>
</dbReference>
<dbReference type="OrthoDB" id="6108017at2759"/>
<dbReference type="Pfam" id="PF02736">
    <property type="entry name" value="Myosin_N"/>
    <property type="match status" value="1"/>
</dbReference>
<organism evidence="23 24">
    <name type="scientific">Meloidogyne graminicola</name>
    <dbReference type="NCBI Taxonomy" id="189291"/>
    <lineage>
        <taxon>Eukaryota</taxon>
        <taxon>Metazoa</taxon>
        <taxon>Ecdysozoa</taxon>
        <taxon>Nematoda</taxon>
        <taxon>Chromadorea</taxon>
        <taxon>Rhabditida</taxon>
        <taxon>Tylenchina</taxon>
        <taxon>Tylenchomorpha</taxon>
        <taxon>Tylenchoidea</taxon>
        <taxon>Meloidogynidae</taxon>
        <taxon>Meloidogyninae</taxon>
        <taxon>Meloidogyne</taxon>
    </lineage>
</organism>
<dbReference type="InterPro" id="IPR027417">
    <property type="entry name" value="P-loop_NTPase"/>
</dbReference>
<comment type="subunit">
    <text evidence="14">Muscle myosin is a hexameric protein that consists of 2 heavy chain subunits (MHC), 2 alkali light chain subunits (MLC) and 2 regulatory light chain subunits (MLC-2).</text>
</comment>
<dbReference type="PANTHER" id="PTHR45615">
    <property type="entry name" value="MYOSIN HEAVY CHAIN, NON-MUSCLE"/>
    <property type="match status" value="1"/>
</dbReference>
<evidence type="ECO:0000256" key="7">
    <source>
        <dbReference type="ARBA" id="ARBA00022741"/>
    </source>
</evidence>
<dbReference type="Pfam" id="PF00063">
    <property type="entry name" value="Myosin_head"/>
    <property type="match status" value="1"/>
</dbReference>
<dbReference type="InterPro" id="IPR002928">
    <property type="entry name" value="Myosin_tail"/>
</dbReference>
<comment type="similarity">
    <text evidence="3">Belongs to the vinculin/alpha-catenin family.</text>
</comment>
<evidence type="ECO:0000256" key="13">
    <source>
        <dbReference type="ARBA" id="ARBA00023203"/>
    </source>
</evidence>
<evidence type="ECO:0000256" key="15">
    <source>
        <dbReference type="ARBA" id="ARBA00059258"/>
    </source>
</evidence>
<dbReference type="GO" id="GO:0006936">
    <property type="term" value="P:muscle contraction"/>
    <property type="evidence" value="ECO:0007669"/>
    <property type="project" value="UniProtKB-ARBA"/>
</dbReference>
<evidence type="ECO:0000256" key="17">
    <source>
        <dbReference type="ARBA" id="ARBA00080020"/>
    </source>
</evidence>
<feature type="region of interest" description="Actin-binding" evidence="18">
    <location>
        <begin position="644"/>
        <end position="666"/>
    </location>
</feature>
<dbReference type="SUPFAM" id="SSF52540">
    <property type="entry name" value="P-loop containing nucleoside triphosphate hydrolases"/>
    <property type="match status" value="1"/>
</dbReference>
<comment type="caution">
    <text evidence="23">The sequence shown here is derived from an EMBL/GenBank/DDBJ whole genome shotgun (WGS) entry which is preliminary data.</text>
</comment>
<dbReference type="GO" id="GO:0008307">
    <property type="term" value="F:structural constituent of muscle"/>
    <property type="evidence" value="ECO:0007669"/>
    <property type="project" value="UniProtKB-ARBA"/>
</dbReference>
<feature type="region of interest" description="Disordered" evidence="20">
    <location>
        <begin position="1305"/>
        <end position="1339"/>
    </location>
</feature>
<dbReference type="GO" id="GO:0031672">
    <property type="term" value="C:A band"/>
    <property type="evidence" value="ECO:0007669"/>
    <property type="project" value="UniProtKB-SubCell"/>
</dbReference>
<keyword evidence="8 18" id="KW-0067">ATP-binding</keyword>
<dbReference type="SUPFAM" id="SSF57997">
    <property type="entry name" value="Tropomyosin"/>
    <property type="match status" value="1"/>
</dbReference>
<dbReference type="Pfam" id="PF01576">
    <property type="entry name" value="Myosin_tail_1"/>
    <property type="match status" value="1"/>
</dbReference>
<keyword evidence="7 18" id="KW-0547">Nucleotide-binding</keyword>
<keyword evidence="6" id="KW-0963">Cytoplasm</keyword>